<keyword evidence="5" id="KW-0349">Heme</keyword>
<reference evidence="7 8" key="1">
    <citation type="submission" date="2024-05" db="EMBL/GenBank/DDBJ databases">
        <authorList>
            <person name="Wallberg A."/>
        </authorList>
    </citation>
    <scope>NUCLEOTIDE SEQUENCE [LARGE SCALE GENOMIC DNA]</scope>
</reference>
<accession>A0AAV2RGP1</accession>
<keyword evidence="5" id="KW-0479">Metal-binding</keyword>
<feature type="region of interest" description="Disordered" evidence="6">
    <location>
        <begin position="1"/>
        <end position="26"/>
    </location>
</feature>
<dbReference type="CDD" id="cd09823">
    <property type="entry name" value="peroxinectin_like"/>
    <property type="match status" value="1"/>
</dbReference>
<comment type="subcellular location">
    <subcellularLocation>
        <location evidence="1">Secreted</location>
    </subcellularLocation>
</comment>
<feature type="binding site" description="axial binding residue" evidence="5">
    <location>
        <position position="150"/>
    </location>
    <ligand>
        <name>heme b</name>
        <dbReference type="ChEBI" id="CHEBI:60344"/>
    </ligand>
    <ligandPart>
        <name>Fe</name>
        <dbReference type="ChEBI" id="CHEBI:18248"/>
    </ligandPart>
</feature>
<dbReference type="PANTHER" id="PTHR11475">
    <property type="entry name" value="OXIDASE/PEROXIDASE"/>
    <property type="match status" value="1"/>
</dbReference>
<evidence type="ECO:0000256" key="5">
    <source>
        <dbReference type="PIRSR" id="PIRSR619791-2"/>
    </source>
</evidence>
<dbReference type="EMBL" id="CAXKWB010021416">
    <property type="protein sequence ID" value="CAL4123158.1"/>
    <property type="molecule type" value="Genomic_DNA"/>
</dbReference>
<dbReference type="GO" id="GO:0006979">
    <property type="term" value="P:response to oxidative stress"/>
    <property type="evidence" value="ECO:0007669"/>
    <property type="project" value="InterPro"/>
</dbReference>
<gene>
    <name evidence="7" type="ORF">MNOR_LOCUS23846</name>
</gene>
<dbReference type="GO" id="GO:0004601">
    <property type="term" value="F:peroxidase activity"/>
    <property type="evidence" value="ECO:0007669"/>
    <property type="project" value="UniProtKB-KW"/>
</dbReference>
<keyword evidence="4" id="KW-0325">Glycoprotein</keyword>
<dbReference type="PANTHER" id="PTHR11475:SF4">
    <property type="entry name" value="CHORION PEROXIDASE"/>
    <property type="match status" value="1"/>
</dbReference>
<evidence type="ECO:0000256" key="4">
    <source>
        <dbReference type="ARBA" id="ARBA00023180"/>
    </source>
</evidence>
<protein>
    <recommendedName>
        <fullName evidence="9">Peroxidase</fullName>
    </recommendedName>
</protein>
<dbReference type="SUPFAM" id="SSF48113">
    <property type="entry name" value="Heme-dependent peroxidases"/>
    <property type="match status" value="1"/>
</dbReference>
<dbReference type="PRINTS" id="PR00457">
    <property type="entry name" value="ANPEROXIDASE"/>
</dbReference>
<evidence type="ECO:0000256" key="3">
    <source>
        <dbReference type="ARBA" id="ARBA00022559"/>
    </source>
</evidence>
<dbReference type="InterPro" id="IPR019791">
    <property type="entry name" value="Haem_peroxidase_animal"/>
</dbReference>
<feature type="non-terminal residue" evidence="7">
    <location>
        <position position="1"/>
    </location>
</feature>
<dbReference type="AlphaFoldDB" id="A0AAV2RGP1"/>
<dbReference type="GO" id="GO:0005576">
    <property type="term" value="C:extracellular region"/>
    <property type="evidence" value="ECO:0007669"/>
    <property type="project" value="UniProtKB-SubCell"/>
</dbReference>
<keyword evidence="3" id="KW-0560">Oxidoreductase</keyword>
<dbReference type="Gene3D" id="1.10.640.10">
    <property type="entry name" value="Haem peroxidase domain superfamily, animal type"/>
    <property type="match status" value="1"/>
</dbReference>
<keyword evidence="3" id="KW-0575">Peroxidase</keyword>
<keyword evidence="8" id="KW-1185">Reference proteome</keyword>
<dbReference type="GO" id="GO:0046872">
    <property type="term" value="F:metal ion binding"/>
    <property type="evidence" value="ECO:0007669"/>
    <property type="project" value="UniProtKB-KW"/>
</dbReference>
<proteinExistence type="predicted"/>
<dbReference type="Pfam" id="PF03098">
    <property type="entry name" value="An_peroxidase"/>
    <property type="match status" value="1"/>
</dbReference>
<name>A0AAV2RGP1_MEGNR</name>
<dbReference type="InterPro" id="IPR037120">
    <property type="entry name" value="Haem_peroxidase_sf_animal"/>
</dbReference>
<organism evidence="7 8">
    <name type="scientific">Meganyctiphanes norvegica</name>
    <name type="common">Northern krill</name>
    <name type="synonym">Thysanopoda norvegica</name>
    <dbReference type="NCBI Taxonomy" id="48144"/>
    <lineage>
        <taxon>Eukaryota</taxon>
        <taxon>Metazoa</taxon>
        <taxon>Ecdysozoa</taxon>
        <taxon>Arthropoda</taxon>
        <taxon>Crustacea</taxon>
        <taxon>Multicrustacea</taxon>
        <taxon>Malacostraca</taxon>
        <taxon>Eumalacostraca</taxon>
        <taxon>Eucarida</taxon>
        <taxon>Euphausiacea</taxon>
        <taxon>Euphausiidae</taxon>
        <taxon>Meganyctiphanes</taxon>
    </lineage>
</organism>
<evidence type="ECO:0000313" key="8">
    <source>
        <dbReference type="Proteomes" id="UP001497623"/>
    </source>
</evidence>
<keyword evidence="5" id="KW-0408">Iron</keyword>
<evidence type="ECO:0000256" key="6">
    <source>
        <dbReference type="SAM" id="MobiDB-lite"/>
    </source>
</evidence>
<feature type="compositionally biased region" description="Polar residues" evidence="6">
    <location>
        <begin position="1"/>
        <end position="17"/>
    </location>
</feature>
<evidence type="ECO:0000313" key="7">
    <source>
        <dbReference type="EMBL" id="CAL4123158.1"/>
    </source>
</evidence>
<dbReference type="GO" id="GO:0020037">
    <property type="term" value="F:heme binding"/>
    <property type="evidence" value="ECO:0007669"/>
    <property type="project" value="InterPro"/>
</dbReference>
<evidence type="ECO:0000256" key="1">
    <source>
        <dbReference type="ARBA" id="ARBA00004613"/>
    </source>
</evidence>
<evidence type="ECO:0008006" key="9">
    <source>
        <dbReference type="Google" id="ProtNLM"/>
    </source>
</evidence>
<evidence type="ECO:0000256" key="2">
    <source>
        <dbReference type="ARBA" id="ARBA00022525"/>
    </source>
</evidence>
<dbReference type="Proteomes" id="UP001497623">
    <property type="component" value="Unassembled WGS sequence"/>
</dbReference>
<keyword evidence="2" id="KW-0964">Secreted</keyword>
<comment type="caution">
    <text evidence="7">The sequence shown here is derived from an EMBL/GenBank/DDBJ whole genome shotgun (WGS) entry which is preliminary data.</text>
</comment>
<dbReference type="InterPro" id="IPR010255">
    <property type="entry name" value="Haem_peroxidase_sf"/>
</dbReference>
<dbReference type="PROSITE" id="PS50292">
    <property type="entry name" value="PEROXIDASE_3"/>
    <property type="match status" value="1"/>
</dbReference>
<sequence length="404" mass="45656">QGLLNTSEPVGTATSQYLPPRGGDDFEHSCPLPESMQQCFLAGDIRVDEMPGLTAMHTVFIRLHNIIARELSSLNNHWDDEMLFQETRRIVSALIQQITYRDWLPHVLPKNLMEELDLGTANIGYKDTYNQNINPTLRNVFSTAAFRFGHTLLTDFVKAAREEDTLPLEGHFFNISVIQSEGTDAASMLKGLSRCPSEPIDGFVANTFTDKLFATPNKKGKFFGLDLVSLNIQRGRDHGIPSYTKWRKFCGLKDIKSFKKLKTAIQKDIAKGFSNIYDKLDDVDIFPAGLSEEPIEGGLLGPTFSCILARSFAQIKHGDRFWYERKNQPKPFTPDQLASIRSLRLASILCKVQESAQYYFQPDPFMVENDPGNTPVDCSDFSFINLDPWKEVRHSSHTPSYTTS</sequence>